<dbReference type="GO" id="GO:0006886">
    <property type="term" value="P:intracellular protein transport"/>
    <property type="evidence" value="ECO:0007669"/>
    <property type="project" value="UniProtKB-UniRule"/>
</dbReference>
<dbReference type="GO" id="GO:0034058">
    <property type="term" value="P:endosomal vesicle fusion"/>
    <property type="evidence" value="ECO:0007669"/>
    <property type="project" value="TreeGrafter"/>
</dbReference>
<comment type="caution">
    <text evidence="2">The sequence shown here is derived from an EMBL/GenBank/DDBJ whole genome shotgun (WGS) entry which is preliminary data.</text>
</comment>
<evidence type="ECO:0000313" key="3">
    <source>
        <dbReference type="Proteomes" id="UP001162131"/>
    </source>
</evidence>
<dbReference type="PANTHER" id="PTHR12894">
    <property type="entry name" value="CNH DOMAIN CONTAINING"/>
    <property type="match status" value="1"/>
</dbReference>
<protein>
    <submittedName>
        <fullName evidence="2">Uncharacterized protein</fullName>
    </submittedName>
</protein>
<reference evidence="2" key="1">
    <citation type="submission" date="2021-09" db="EMBL/GenBank/DDBJ databases">
        <authorList>
            <consortium name="AG Swart"/>
            <person name="Singh M."/>
            <person name="Singh A."/>
            <person name="Seah K."/>
            <person name="Emmerich C."/>
        </authorList>
    </citation>
    <scope>NUCLEOTIDE SEQUENCE</scope>
    <source>
        <strain evidence="2">ATCC30299</strain>
    </source>
</reference>
<feature type="repeat" description="CHCR" evidence="1">
    <location>
        <begin position="540"/>
        <end position="704"/>
    </location>
</feature>
<dbReference type="GO" id="GO:0005737">
    <property type="term" value="C:cytoplasm"/>
    <property type="evidence" value="ECO:0007669"/>
    <property type="project" value="TreeGrafter"/>
</dbReference>
<proteinExistence type="predicted"/>
<evidence type="ECO:0000256" key="1">
    <source>
        <dbReference type="PROSITE-ProRule" id="PRU01006"/>
    </source>
</evidence>
<dbReference type="PROSITE" id="PS50236">
    <property type="entry name" value="CHCR"/>
    <property type="match status" value="1"/>
</dbReference>
<sequence>MATPYVSTYPIKAKSISCSSNHIIACTDSSLKIYSYPSFNFCQSIDNFPYPSQILLTQGQILTLSPKFQVWTYPEGILLFTYEASNPKHFSVDRHDVALLLKSKIVLLSLIDLSTVMEIEIKVEPNKILLISGRWILLQEKYWLRIINFEGKEIHSFNLKNPGLLGFMNWLQPAPDAIHIGQYGLICITTDEKTFFVDYDLKRYPRYQEINHEFMPLYVAFLHPCYILAFAKSYLNIYLIHSGECIYKMPNICYSEITAFTYDTLLMSNSDSLMCFSSPSLDTIISTYLGEKRFDVALEICADTCSNLESRVYFEYGVHMFFQDRDYQRAAHYMRKSEEYWGVCSLMSKIVKLPPIVKDKCKVNLENAVERIKNYSLLRSHFNYIAQFEPLTYDKTLKNKIIKNFIPFFHMIRKNDDQCLRNFAESWIFSAVLQIPKQTAELLPIVRDPSNTLPLYYCEGVLKKSGQYDLMLELFLSRKIYRPGLEVLFKKYEEEKTIYWLIKTRDYLSRMQSNEEVFLEYTIKLFCESKSLAEELFLTCPAIIPKLDILGKLLPMMMKYSGPRLVIGFLSVLENGPPEYYNYLAKIYIEETLDGEVNPKELVEFLNRKPTRYDPETVLTYFPKGYLQRERCLLLDLIGRYEEIIHYYIYEEKSLINAKLYVLYKRNTEVSSIFISKLCKSPSNQDHIKFLVDFLNEANPEIIDHHIALSLLPKNLPMDSIIKYLYNAFHSLEERKVKIKLKRRLQETHFLDLILDYYKHAHENVEITEDTRCDICKKKIKTKDFIVTYKGEIQHEDCYEQKKINTN</sequence>
<accession>A0AAU9K6E4</accession>
<dbReference type="GO" id="GO:0006914">
    <property type="term" value="P:autophagy"/>
    <property type="evidence" value="ECO:0007669"/>
    <property type="project" value="TreeGrafter"/>
</dbReference>
<evidence type="ECO:0000313" key="2">
    <source>
        <dbReference type="EMBL" id="CAG9333787.1"/>
    </source>
</evidence>
<dbReference type="InterPro" id="IPR000547">
    <property type="entry name" value="Clathrin_H-chain/VPS_repeat"/>
</dbReference>
<dbReference type="EMBL" id="CAJZBQ010000057">
    <property type="protein sequence ID" value="CAG9333787.1"/>
    <property type="molecule type" value="Genomic_DNA"/>
</dbReference>
<dbReference type="GO" id="GO:0016020">
    <property type="term" value="C:membrane"/>
    <property type="evidence" value="ECO:0007669"/>
    <property type="project" value="TreeGrafter"/>
</dbReference>
<name>A0AAU9K6E4_9CILI</name>
<dbReference type="InterPro" id="IPR032914">
    <property type="entry name" value="Vam6/VPS39/TRAP1"/>
</dbReference>
<gene>
    <name evidence="2" type="ORF">BSTOLATCC_MIC59603</name>
</gene>
<dbReference type="Proteomes" id="UP001162131">
    <property type="component" value="Unassembled WGS sequence"/>
</dbReference>
<dbReference type="PANTHER" id="PTHR12894:SF27">
    <property type="entry name" value="TRANSFORMING GROWTH FACTOR-BETA RECEPTOR-ASSOCIATED PROTEIN 1"/>
    <property type="match status" value="1"/>
</dbReference>
<organism evidence="2 3">
    <name type="scientific">Blepharisma stoltei</name>
    <dbReference type="NCBI Taxonomy" id="1481888"/>
    <lineage>
        <taxon>Eukaryota</taxon>
        <taxon>Sar</taxon>
        <taxon>Alveolata</taxon>
        <taxon>Ciliophora</taxon>
        <taxon>Postciliodesmatophora</taxon>
        <taxon>Heterotrichea</taxon>
        <taxon>Heterotrichida</taxon>
        <taxon>Blepharismidae</taxon>
        <taxon>Blepharisma</taxon>
    </lineage>
</organism>
<dbReference type="AlphaFoldDB" id="A0AAU9K6E4"/>
<keyword evidence="3" id="KW-1185">Reference proteome</keyword>